<dbReference type="Proteomes" id="UP000248597">
    <property type="component" value="Unassembled WGS sequence"/>
</dbReference>
<accession>A0A2W5L276</accession>
<evidence type="ECO:0000313" key="2">
    <source>
        <dbReference type="EMBL" id="PZQ22419.1"/>
    </source>
</evidence>
<dbReference type="SUPFAM" id="SSF54292">
    <property type="entry name" value="2Fe-2S ferredoxin-like"/>
    <property type="match status" value="1"/>
</dbReference>
<gene>
    <name evidence="2" type="ORF">DI569_08145</name>
</gene>
<comment type="caution">
    <text evidence="2">The sequence shown here is derived from an EMBL/GenBank/DDBJ whole genome shotgun (WGS) entry which is preliminary data.</text>
</comment>
<dbReference type="InterPro" id="IPR036010">
    <property type="entry name" value="2Fe-2S_ferredoxin-like_sf"/>
</dbReference>
<reference evidence="2 3" key="1">
    <citation type="submission" date="2017-08" db="EMBL/GenBank/DDBJ databases">
        <title>Infants hospitalized years apart are colonized by the same room-sourced microbial strains.</title>
        <authorList>
            <person name="Brooks B."/>
            <person name="Olm M.R."/>
            <person name="Firek B.A."/>
            <person name="Baker R."/>
            <person name="Thomas B.C."/>
            <person name="Morowitz M.J."/>
            <person name="Banfield J.F."/>
        </authorList>
    </citation>
    <scope>NUCLEOTIDE SEQUENCE [LARGE SCALE GENOMIC DNA]</scope>
    <source>
        <strain evidence="2">S2_005_003_R2_47</strain>
    </source>
</reference>
<dbReference type="EMBL" id="QFPJ01000014">
    <property type="protein sequence ID" value="PZQ22419.1"/>
    <property type="molecule type" value="Genomic_DNA"/>
</dbReference>
<dbReference type="GO" id="GO:0016491">
    <property type="term" value="F:oxidoreductase activity"/>
    <property type="evidence" value="ECO:0007669"/>
    <property type="project" value="UniProtKB-KW"/>
</dbReference>
<dbReference type="GO" id="GO:0051536">
    <property type="term" value="F:iron-sulfur cluster binding"/>
    <property type="evidence" value="ECO:0007669"/>
    <property type="project" value="InterPro"/>
</dbReference>
<evidence type="ECO:0000256" key="1">
    <source>
        <dbReference type="ARBA" id="ARBA00023002"/>
    </source>
</evidence>
<keyword evidence="1" id="KW-0560">Oxidoreductase</keyword>
<dbReference type="Gene3D" id="3.10.20.440">
    <property type="entry name" value="2Fe-2S iron-sulphur cluster binding domain, sarcosine oxidase, alpha subunit, N-terminal domain"/>
    <property type="match status" value="1"/>
</dbReference>
<name>A0A2W5L276_SPHMC</name>
<dbReference type="Pfam" id="PF13510">
    <property type="entry name" value="Fer2_4"/>
    <property type="match status" value="1"/>
</dbReference>
<dbReference type="InterPro" id="IPR042204">
    <property type="entry name" value="2Fe-2S-bd_N"/>
</dbReference>
<sequence length="94" mass="10149">MTAARITQGVSRGRPITITVDGIRVECFAGETLAAAMLAADHAIFRVDTRGQGRGMFCNMGVCSECLVTLVESGRRLRACLIEARDGMEITTRD</sequence>
<proteinExistence type="predicted"/>
<dbReference type="AlphaFoldDB" id="A0A2W5L276"/>
<organism evidence="2 3">
    <name type="scientific">Sphingopyxis macrogoltabida</name>
    <name type="common">Sphingomonas macrogoltabidus</name>
    <dbReference type="NCBI Taxonomy" id="33050"/>
    <lineage>
        <taxon>Bacteria</taxon>
        <taxon>Pseudomonadati</taxon>
        <taxon>Pseudomonadota</taxon>
        <taxon>Alphaproteobacteria</taxon>
        <taxon>Sphingomonadales</taxon>
        <taxon>Sphingomonadaceae</taxon>
        <taxon>Sphingopyxis</taxon>
    </lineage>
</organism>
<evidence type="ECO:0000313" key="3">
    <source>
        <dbReference type="Proteomes" id="UP000248597"/>
    </source>
</evidence>
<protein>
    <submittedName>
        <fullName evidence="2">Proline dehydrogenase</fullName>
    </submittedName>
</protein>